<evidence type="ECO:0000313" key="3">
    <source>
        <dbReference type="Proteomes" id="UP000834106"/>
    </source>
</evidence>
<organism evidence="2 3">
    <name type="scientific">Fraxinus pennsylvanica</name>
    <dbReference type="NCBI Taxonomy" id="56036"/>
    <lineage>
        <taxon>Eukaryota</taxon>
        <taxon>Viridiplantae</taxon>
        <taxon>Streptophyta</taxon>
        <taxon>Embryophyta</taxon>
        <taxon>Tracheophyta</taxon>
        <taxon>Spermatophyta</taxon>
        <taxon>Magnoliopsida</taxon>
        <taxon>eudicotyledons</taxon>
        <taxon>Gunneridae</taxon>
        <taxon>Pentapetalae</taxon>
        <taxon>asterids</taxon>
        <taxon>lamiids</taxon>
        <taxon>Lamiales</taxon>
        <taxon>Oleaceae</taxon>
        <taxon>Oleeae</taxon>
        <taxon>Fraxinus</taxon>
    </lineage>
</organism>
<keyword evidence="3" id="KW-1185">Reference proteome</keyword>
<gene>
    <name evidence="2" type="ORF">FPE_LOCUS7407</name>
</gene>
<proteinExistence type="predicted"/>
<protein>
    <submittedName>
        <fullName evidence="2">Uncharacterized protein</fullName>
    </submittedName>
</protein>
<evidence type="ECO:0000313" key="2">
    <source>
        <dbReference type="EMBL" id="CAI9759977.1"/>
    </source>
</evidence>
<dbReference type="EMBL" id="OU503039">
    <property type="protein sequence ID" value="CAI9759977.1"/>
    <property type="molecule type" value="Genomic_DNA"/>
</dbReference>
<sequence>MLLFQNDNVRITLFHPLSRAKHIKALAHVSLKEDEDTKSPGALPVIKSESCERILEKLRQKIKAEDVELLEQLFVLEGIFFDPSSVEEVEAAYEDVTSRTILSLQKAVEELIATVEKLKEENKALKTQIKSC</sequence>
<feature type="coiled-coil region" evidence="1">
    <location>
        <begin position="101"/>
        <end position="128"/>
    </location>
</feature>
<name>A0AAD1YYV7_9LAMI</name>
<dbReference type="Proteomes" id="UP000834106">
    <property type="component" value="Chromosome 4"/>
</dbReference>
<keyword evidence="1" id="KW-0175">Coiled coil</keyword>
<reference evidence="2" key="1">
    <citation type="submission" date="2023-05" db="EMBL/GenBank/DDBJ databases">
        <authorList>
            <person name="Huff M."/>
        </authorList>
    </citation>
    <scope>NUCLEOTIDE SEQUENCE</scope>
</reference>
<accession>A0AAD1YYV7</accession>
<dbReference type="AlphaFoldDB" id="A0AAD1YYV7"/>
<evidence type="ECO:0000256" key="1">
    <source>
        <dbReference type="SAM" id="Coils"/>
    </source>
</evidence>